<dbReference type="GO" id="GO:0035243">
    <property type="term" value="F:protein-arginine omega-N symmetric methyltransferase activity"/>
    <property type="evidence" value="ECO:0007669"/>
    <property type="project" value="UniProtKB-EC"/>
</dbReference>
<dbReference type="PANTHER" id="PTHR10738">
    <property type="entry name" value="PROTEIN ARGININE N-METHYLTRANSFERASE 5"/>
    <property type="match status" value="1"/>
</dbReference>
<dbReference type="InterPro" id="IPR025799">
    <property type="entry name" value="Arg_MeTrfase"/>
</dbReference>
<feature type="site" description="Critical for specifying symmetric addition of methyl groups" evidence="13">
    <location>
        <position position="408"/>
    </location>
</feature>
<dbReference type="CDD" id="cd02440">
    <property type="entry name" value="AdoMet_MTases"/>
    <property type="match status" value="1"/>
</dbReference>
<keyword evidence="10" id="KW-0963">Cytoplasm</keyword>
<comment type="subcellular location">
    <subcellularLocation>
        <location evidence="10">Cytoplasm</location>
    </subcellularLocation>
    <subcellularLocation>
        <location evidence="10">Nucleus</location>
    </subcellularLocation>
</comment>
<proteinExistence type="inferred from homology"/>
<evidence type="ECO:0000259" key="16">
    <source>
        <dbReference type="Pfam" id="PF17286"/>
    </source>
</evidence>
<dbReference type="GO" id="GO:0035097">
    <property type="term" value="C:histone methyltransferase complex"/>
    <property type="evidence" value="ECO:0007669"/>
    <property type="project" value="UniProtKB-ARBA"/>
</dbReference>
<dbReference type="GO" id="GO:0005829">
    <property type="term" value="C:cytosol"/>
    <property type="evidence" value="ECO:0007669"/>
    <property type="project" value="UniProtKB-UniRule"/>
</dbReference>
<evidence type="ECO:0000256" key="11">
    <source>
        <dbReference type="PIRSR" id="PIRSR015894-1"/>
    </source>
</evidence>
<feature type="domain" description="PRMT5 oligomerisation" evidence="16">
    <location>
        <begin position="614"/>
        <end position="755"/>
    </location>
</feature>
<keyword evidence="8" id="KW-0804">Transcription</keyword>
<sequence>MGPVVSLERFRPTGHSGRLQDVTSARLSLVGPGSHSYVTVRPVDWRERPQGPLRLRSGAVKTLWLLGRLVPPPGDSSQLCDWSLVSRNPGVGRAREKMAAMAVGGAGGSRVSSGRDLNCVPEIADTLGAVAKQGFDFLCMPVFHPRFKREFIQEPAKNRPGPQTRSDLLLSGRDWNTLIVGKLSPWIHPDSKVEKIRRNSEAAMLQELNFGAYLGLPAFLLPLKQEDNTNLARVLTNHIHTGHHSSMVWFLVCAVIEREMIHIYLYTEKLILKNCYEFKASLNYNTLEIGADLPSNHVIDRWLGEPIKAAILPTSIFLTNKKGFPVLSKMQQRLIFRLLKLEVQFIITGTNHHAEKEFCSYLQYLEYLSQNRPPPNAYELFAKGYEDYLQSPLQPLMDNLESQTYEVFEKDPIKYSQYQQAIYKCLLDRVPEEEKETNVQVLMVLGAGRGPLVNASLRAAKQADRRIRLYAVEKNPNAVVTLENWQFEEWGSQVTVVSSDMREWVAPEKADIIVSELLGSFADNELSPECLDGAQHFLKDDGVSIPGEYTSFLAPISSSKLYNEVRACREKDRDPEAQFEMPYVVLILQAQFEMPYVVLILQAQFEMPYMVLILQAQFEMPYVVRLHNFHQLSAPQPCFTFSHPNRDPMIDNNRYCTLEFPVEVNTVLHGFAGYFETVLYQDISLSIRPETHSPGMFSWFPILFPIKQPITVREGQSICVRFWRCSNSKKVWYEWAVTAPVCSSIHNPTGRSYTIGL</sequence>
<dbReference type="Pfam" id="PF17285">
    <property type="entry name" value="PRMT5_TIM"/>
    <property type="match status" value="1"/>
</dbReference>
<evidence type="ECO:0000256" key="6">
    <source>
        <dbReference type="ARBA" id="ARBA00022853"/>
    </source>
</evidence>
<feature type="active site" description="Proton donor/acceptor" evidence="11">
    <location>
        <position position="525"/>
    </location>
</feature>
<feature type="binding site" evidence="12">
    <location>
        <begin position="414"/>
        <end position="415"/>
    </location>
    <ligand>
        <name>S-adenosyl-L-methionine</name>
        <dbReference type="ChEBI" id="CHEBI:59789"/>
    </ligand>
</feature>
<dbReference type="Gene3D" id="3.40.50.150">
    <property type="entry name" value="Vaccinia Virus protein VP39"/>
    <property type="match status" value="1"/>
</dbReference>
<evidence type="ECO:0000256" key="8">
    <source>
        <dbReference type="ARBA" id="ARBA00023163"/>
    </source>
</evidence>
<keyword evidence="10" id="KW-0539">Nucleus</keyword>
<dbReference type="InterPro" id="IPR007857">
    <property type="entry name" value="Arg_MeTrfase_PRMT5"/>
</dbReference>
<dbReference type="SUPFAM" id="SSF53335">
    <property type="entry name" value="S-adenosyl-L-methionine-dependent methyltransferases"/>
    <property type="match status" value="1"/>
</dbReference>
<dbReference type="PIRSF" id="PIRSF015894">
    <property type="entry name" value="Skb1_MeTrfase"/>
    <property type="match status" value="1"/>
</dbReference>
<organism evidence="17 18">
    <name type="scientific">Microtus ochrogaster</name>
    <name type="common">Prairie vole</name>
    <dbReference type="NCBI Taxonomy" id="79684"/>
    <lineage>
        <taxon>Eukaryota</taxon>
        <taxon>Metazoa</taxon>
        <taxon>Chordata</taxon>
        <taxon>Craniata</taxon>
        <taxon>Vertebrata</taxon>
        <taxon>Euteleostomi</taxon>
        <taxon>Mammalia</taxon>
        <taxon>Eutheria</taxon>
        <taxon>Euarchontoglires</taxon>
        <taxon>Glires</taxon>
        <taxon>Rodentia</taxon>
        <taxon>Myomorpha</taxon>
        <taxon>Muroidea</taxon>
        <taxon>Cricetidae</taxon>
        <taxon>Arvicolinae</taxon>
        <taxon>Microtus</taxon>
    </lineage>
</organism>
<evidence type="ECO:0000256" key="3">
    <source>
        <dbReference type="ARBA" id="ARBA00022603"/>
    </source>
</evidence>
<evidence type="ECO:0000313" key="18">
    <source>
        <dbReference type="Proteomes" id="UP000710432"/>
    </source>
</evidence>
<dbReference type="GO" id="GO:0032259">
    <property type="term" value="P:methylation"/>
    <property type="evidence" value="ECO:0007669"/>
    <property type="project" value="UniProtKB-KW"/>
</dbReference>
<keyword evidence="7" id="KW-0805">Transcription regulation</keyword>
<evidence type="ECO:0000256" key="7">
    <source>
        <dbReference type="ARBA" id="ARBA00023015"/>
    </source>
</evidence>
<comment type="function">
    <text evidence="10">Arginine methyltransferase that can both catalyze the formation of omega-N monomethylarginine (MMA) and symmetrical dimethylarginine (sDMA).</text>
</comment>
<evidence type="ECO:0000256" key="13">
    <source>
        <dbReference type="PIRSR" id="PIRSR015894-3"/>
    </source>
</evidence>
<dbReference type="Proteomes" id="UP000710432">
    <property type="component" value="Unassembled WGS sequence"/>
</dbReference>
<feature type="domain" description="PRMT5 TIM barrel" evidence="15">
    <location>
        <begin position="134"/>
        <end position="371"/>
    </location>
</feature>
<keyword evidence="5 10" id="KW-0949">S-adenosyl-L-methionine</keyword>
<dbReference type="GO" id="GO:0044020">
    <property type="term" value="F:histone H4R3 methyltransferase activity"/>
    <property type="evidence" value="ECO:0007669"/>
    <property type="project" value="UniProtKB-ARBA"/>
</dbReference>
<evidence type="ECO:0000313" key="17">
    <source>
        <dbReference type="EMBL" id="KAH0509666.1"/>
    </source>
</evidence>
<evidence type="ECO:0000256" key="2">
    <source>
        <dbReference type="ARBA" id="ARBA00018777"/>
    </source>
</evidence>
<evidence type="ECO:0000259" key="15">
    <source>
        <dbReference type="Pfam" id="PF17285"/>
    </source>
</evidence>
<dbReference type="Pfam" id="PF05185">
    <property type="entry name" value="PRMT5"/>
    <property type="match status" value="1"/>
</dbReference>
<feature type="binding site" evidence="12">
    <location>
        <position position="473"/>
    </location>
    <ligand>
        <name>S-adenosyl-L-methionine</name>
        <dbReference type="ChEBI" id="CHEBI:59789"/>
    </ligand>
</feature>
<dbReference type="InterPro" id="IPR035247">
    <property type="entry name" value="PRMT5_TIM"/>
</dbReference>
<evidence type="ECO:0000256" key="5">
    <source>
        <dbReference type="ARBA" id="ARBA00022691"/>
    </source>
</evidence>
<keyword evidence="3 10" id="KW-0489">Methyltransferase</keyword>
<evidence type="ECO:0000256" key="10">
    <source>
        <dbReference type="PIRNR" id="PIRNR015894"/>
    </source>
</evidence>
<dbReference type="GO" id="GO:0006355">
    <property type="term" value="P:regulation of DNA-templated transcription"/>
    <property type="evidence" value="ECO:0007669"/>
    <property type="project" value="TreeGrafter"/>
</dbReference>
<evidence type="ECO:0000256" key="9">
    <source>
        <dbReference type="ARBA" id="ARBA00048612"/>
    </source>
</evidence>
<dbReference type="InterPro" id="IPR029063">
    <property type="entry name" value="SAM-dependent_MTases_sf"/>
</dbReference>
<dbReference type="FunFam" id="2.70.160.11:FF:000003">
    <property type="entry name" value="Protein arginine N-methyltransferase 5"/>
    <property type="match status" value="1"/>
</dbReference>
<feature type="active site" description="Proton donor/acceptor" evidence="11">
    <location>
        <position position="516"/>
    </location>
</feature>
<feature type="domain" description="PRMT5 arginine-N-methyltransferase" evidence="14">
    <location>
        <begin position="378"/>
        <end position="545"/>
    </location>
</feature>
<dbReference type="PANTHER" id="PTHR10738:SF0">
    <property type="entry name" value="PROTEIN ARGININE N-METHYLTRANSFERASE 5"/>
    <property type="match status" value="1"/>
</dbReference>
<evidence type="ECO:0000259" key="14">
    <source>
        <dbReference type="Pfam" id="PF05185"/>
    </source>
</evidence>
<dbReference type="InterPro" id="IPR035248">
    <property type="entry name" value="PRMT5_C"/>
</dbReference>
<accession>A0A8J6GAS8</accession>
<feature type="binding site" evidence="12">
    <location>
        <position position="405"/>
    </location>
    <ligand>
        <name>S-adenosyl-L-methionine</name>
        <dbReference type="ChEBI" id="CHEBI:59789"/>
    </ligand>
</feature>
<name>A0A8J6GAS8_MICOH</name>
<comment type="caution">
    <text evidence="17">The sequence shown here is derived from an EMBL/GenBank/DDBJ whole genome shotgun (WGS) entry which is preliminary data.</text>
</comment>
<comment type="catalytic activity">
    <reaction evidence="9 10">
        <text>L-arginyl-[protein] + 2 S-adenosyl-L-methionine = N(omega),N(omega)'-dimethyl-L-arginyl-[protein] + 2 S-adenosyl-L-homocysteine + 2 H(+)</text>
        <dbReference type="Rhea" id="RHEA:48108"/>
        <dbReference type="Rhea" id="RHEA-COMP:10532"/>
        <dbReference type="Rhea" id="RHEA-COMP:11992"/>
        <dbReference type="ChEBI" id="CHEBI:15378"/>
        <dbReference type="ChEBI" id="CHEBI:29965"/>
        <dbReference type="ChEBI" id="CHEBI:57856"/>
        <dbReference type="ChEBI" id="CHEBI:59789"/>
        <dbReference type="ChEBI" id="CHEBI:88221"/>
        <dbReference type="EC" id="2.1.1.320"/>
    </reaction>
</comment>
<evidence type="ECO:0000256" key="12">
    <source>
        <dbReference type="PIRSR" id="PIRSR015894-2"/>
    </source>
</evidence>
<dbReference type="InterPro" id="IPR035075">
    <property type="entry name" value="PRMT5"/>
</dbReference>
<dbReference type="Pfam" id="PF17286">
    <property type="entry name" value="PRMT5_C"/>
    <property type="match status" value="1"/>
</dbReference>
<dbReference type="EC" id="2.1.1.320" evidence="1 10"/>
<dbReference type="Gene3D" id="2.70.160.11">
    <property type="entry name" value="Hnrnp arginine n-methyltransferase1"/>
    <property type="match status" value="2"/>
</dbReference>
<protein>
    <recommendedName>
        <fullName evidence="2 10">Protein arginine N-methyltransferase 5</fullName>
        <ecNumber evidence="1 10">2.1.1.320</ecNumber>
    </recommendedName>
</protein>
<comment type="similarity">
    <text evidence="10">Belongs to the class I-like SAM-binding methyltransferase superfamily.</text>
</comment>
<dbReference type="PROSITE" id="PS51678">
    <property type="entry name" value="SAM_MT_PRMT"/>
    <property type="match status" value="1"/>
</dbReference>
<feature type="binding site" evidence="12">
    <location>
        <begin position="500"/>
        <end position="501"/>
    </location>
    <ligand>
        <name>S-adenosyl-L-methionine</name>
        <dbReference type="ChEBI" id="CHEBI:59789"/>
    </ligand>
</feature>
<dbReference type="EMBL" id="JAATJU010022799">
    <property type="protein sequence ID" value="KAH0509666.1"/>
    <property type="molecule type" value="Genomic_DNA"/>
</dbReference>
<reference evidence="17" key="1">
    <citation type="submission" date="2020-03" db="EMBL/GenBank/DDBJ databases">
        <title>Studies in the Genomics of Life Span.</title>
        <authorList>
            <person name="Glass D."/>
        </authorList>
    </citation>
    <scope>NUCLEOTIDE SEQUENCE</scope>
    <source>
        <strain evidence="17">LTLLF</strain>
        <tissue evidence="17">Muscle</tissue>
    </source>
</reference>
<keyword evidence="4 10" id="KW-0808">Transferase</keyword>
<dbReference type="FunFam" id="3.40.50.150:FF:000029">
    <property type="entry name" value="Protein arginine N-methyltransferase 5"/>
    <property type="match status" value="1"/>
</dbReference>
<evidence type="ECO:0000256" key="1">
    <source>
        <dbReference type="ARBA" id="ARBA00011935"/>
    </source>
</evidence>
<gene>
    <name evidence="17" type="ORF">LTLLF_159215</name>
</gene>
<dbReference type="AlphaFoldDB" id="A0A8J6GAS8"/>
<dbReference type="FunFam" id="3.20.20.150:FF:000008">
    <property type="entry name" value="Protein arginine N-methyltransferase 5"/>
    <property type="match status" value="1"/>
</dbReference>
<evidence type="ECO:0000256" key="4">
    <source>
        <dbReference type="ARBA" id="ARBA00022679"/>
    </source>
</evidence>
<dbReference type="Gene3D" id="3.20.20.150">
    <property type="entry name" value="Divalent-metal-dependent TIM barrel enzymes"/>
    <property type="match status" value="2"/>
</dbReference>
<keyword evidence="6" id="KW-0156">Chromatin regulator</keyword>